<evidence type="ECO:0000313" key="4">
    <source>
        <dbReference type="Proteomes" id="UP000824220"/>
    </source>
</evidence>
<name>A0A9D2H291_9MICO</name>
<dbReference type="Gene3D" id="3.60.40.10">
    <property type="entry name" value="PPM-type phosphatase domain"/>
    <property type="match status" value="1"/>
</dbReference>
<dbReference type="PROSITE" id="PS51746">
    <property type="entry name" value="PPM_2"/>
    <property type="match status" value="1"/>
</dbReference>
<evidence type="ECO:0000256" key="1">
    <source>
        <dbReference type="SAM" id="MobiDB-lite"/>
    </source>
</evidence>
<feature type="region of interest" description="Disordered" evidence="1">
    <location>
        <begin position="79"/>
        <end position="113"/>
    </location>
</feature>
<dbReference type="Proteomes" id="UP000824220">
    <property type="component" value="Unassembled WGS sequence"/>
</dbReference>
<feature type="region of interest" description="Disordered" evidence="1">
    <location>
        <begin position="1"/>
        <end position="47"/>
    </location>
</feature>
<dbReference type="CDD" id="cd00143">
    <property type="entry name" value="PP2Cc"/>
    <property type="match status" value="1"/>
</dbReference>
<comment type="caution">
    <text evidence="3">The sequence shown here is derived from an EMBL/GenBank/DDBJ whole genome shotgun (WGS) entry which is preliminary data.</text>
</comment>
<dbReference type="InterPro" id="IPR036457">
    <property type="entry name" value="PPM-type-like_dom_sf"/>
</dbReference>
<accession>A0A9D2H291</accession>
<dbReference type="SUPFAM" id="SSF81606">
    <property type="entry name" value="PP2C-like"/>
    <property type="match status" value="1"/>
</dbReference>
<reference evidence="3" key="1">
    <citation type="journal article" date="2021" name="PeerJ">
        <title>Extensive microbial diversity within the chicken gut microbiome revealed by metagenomics and culture.</title>
        <authorList>
            <person name="Gilroy R."/>
            <person name="Ravi A."/>
            <person name="Getino M."/>
            <person name="Pursley I."/>
            <person name="Horton D.L."/>
            <person name="Alikhan N.F."/>
            <person name="Baker D."/>
            <person name="Gharbi K."/>
            <person name="Hall N."/>
            <person name="Watson M."/>
            <person name="Adriaenssens E.M."/>
            <person name="Foster-Nyarko E."/>
            <person name="Jarju S."/>
            <person name="Secka A."/>
            <person name="Antonio M."/>
            <person name="Oren A."/>
            <person name="Chaudhuri R.R."/>
            <person name="La Ragione R."/>
            <person name="Hildebrand F."/>
            <person name="Pallen M.J."/>
        </authorList>
    </citation>
    <scope>NUCLEOTIDE SEQUENCE</scope>
    <source>
        <strain evidence="3">ChiHjej8B7-3636</strain>
    </source>
</reference>
<feature type="compositionally biased region" description="Basic residues" evidence="1">
    <location>
        <begin position="9"/>
        <end position="47"/>
    </location>
</feature>
<sequence>MRSPAPRSPRTRTASRLRTVSSRRPRSRARSPRRSRPRRRVLRRSRALRRSDPAFCVRPRPACVGRGRTHLPVDWAAPESCAHGSRRQPERPRVSDESISAAPQRPETHSRDVSLPNGVALALRWAGVTDPGRKRENNQDAFLASYPMFIVADGMGGHIGGEIASQSVVNRLTALAEAGEIQPSGIDEALALAVADIADHPETTDEGTGTTLTGIYIDTDEDVPSVVAMNVGDSRVYLQRGDQLMQVTTDHSLVQELVAAGRLSEEEAETHPYSNVITRAVGPTERVSPDYVRIDIQQGDRYVICSDGLTKELTDYGILHFLHEHADPGDATAAMMAAALENGGRDNVSIVIVDVLSFDGPASE</sequence>
<reference evidence="3" key="2">
    <citation type="submission" date="2021-04" db="EMBL/GenBank/DDBJ databases">
        <authorList>
            <person name="Gilroy R."/>
        </authorList>
    </citation>
    <scope>NUCLEOTIDE SEQUENCE</scope>
    <source>
        <strain evidence="3">ChiHjej8B7-3636</strain>
    </source>
</reference>
<organism evidence="3 4">
    <name type="scientific">Candidatus Microbacterium stercoravium</name>
    <dbReference type="NCBI Taxonomy" id="2838697"/>
    <lineage>
        <taxon>Bacteria</taxon>
        <taxon>Bacillati</taxon>
        <taxon>Actinomycetota</taxon>
        <taxon>Actinomycetes</taxon>
        <taxon>Micrococcales</taxon>
        <taxon>Microbacteriaceae</taxon>
        <taxon>Microbacterium</taxon>
    </lineage>
</organism>
<dbReference type="InterPro" id="IPR015655">
    <property type="entry name" value="PP2C"/>
</dbReference>
<dbReference type="AlphaFoldDB" id="A0A9D2H291"/>
<dbReference type="EMBL" id="DXAM01000007">
    <property type="protein sequence ID" value="HJA03283.1"/>
    <property type="molecule type" value="Genomic_DNA"/>
</dbReference>
<dbReference type="SMART" id="SM00331">
    <property type="entry name" value="PP2C_SIG"/>
    <property type="match status" value="1"/>
</dbReference>
<dbReference type="PANTHER" id="PTHR47992">
    <property type="entry name" value="PROTEIN PHOSPHATASE"/>
    <property type="match status" value="1"/>
</dbReference>
<dbReference type="GO" id="GO:0004722">
    <property type="term" value="F:protein serine/threonine phosphatase activity"/>
    <property type="evidence" value="ECO:0007669"/>
    <property type="project" value="InterPro"/>
</dbReference>
<evidence type="ECO:0000313" key="3">
    <source>
        <dbReference type="EMBL" id="HJA03283.1"/>
    </source>
</evidence>
<evidence type="ECO:0000259" key="2">
    <source>
        <dbReference type="PROSITE" id="PS51746"/>
    </source>
</evidence>
<protein>
    <submittedName>
        <fullName evidence="3">Protein phosphatase 2C domain-containing protein</fullName>
    </submittedName>
</protein>
<proteinExistence type="predicted"/>
<feature type="compositionally biased region" description="Basic and acidic residues" evidence="1">
    <location>
        <begin position="87"/>
        <end position="96"/>
    </location>
</feature>
<feature type="domain" description="PPM-type phosphatase" evidence="2">
    <location>
        <begin position="124"/>
        <end position="355"/>
    </location>
</feature>
<dbReference type="InterPro" id="IPR001932">
    <property type="entry name" value="PPM-type_phosphatase-like_dom"/>
</dbReference>
<gene>
    <name evidence="3" type="ORF">H9800_00275</name>
</gene>
<dbReference type="Pfam" id="PF13672">
    <property type="entry name" value="PP2C_2"/>
    <property type="match status" value="1"/>
</dbReference>
<dbReference type="SMART" id="SM00332">
    <property type="entry name" value="PP2Cc"/>
    <property type="match status" value="1"/>
</dbReference>